<proteinExistence type="predicted"/>
<reference key="2">
    <citation type="submission" date="2011-04" db="EMBL/GenBank/DDBJ databases">
        <title>Complete sequence of chromosome of Haliscomenobacter hydrossis DSM 1100.</title>
        <authorList>
            <consortium name="US DOE Joint Genome Institute (JGI-PGF)"/>
            <person name="Lucas S."/>
            <person name="Han J."/>
            <person name="Lapidus A."/>
            <person name="Bruce D."/>
            <person name="Goodwin L."/>
            <person name="Pitluck S."/>
            <person name="Peters L."/>
            <person name="Kyrpides N."/>
            <person name="Mavromatis K."/>
            <person name="Ivanova N."/>
            <person name="Ovchinnikova G."/>
            <person name="Pagani I."/>
            <person name="Daligault H."/>
            <person name="Detter J.C."/>
            <person name="Han C."/>
            <person name="Land M."/>
            <person name="Hauser L."/>
            <person name="Markowitz V."/>
            <person name="Cheng J.-F."/>
            <person name="Hugenholtz P."/>
            <person name="Woyke T."/>
            <person name="Wu D."/>
            <person name="Verbarg S."/>
            <person name="Frueling A."/>
            <person name="Brambilla E."/>
            <person name="Klenk H.-P."/>
            <person name="Eisen J.A."/>
        </authorList>
    </citation>
    <scope>NUCLEOTIDE SEQUENCE</scope>
    <source>
        <strain>DSM 1100</strain>
    </source>
</reference>
<dbReference type="Proteomes" id="UP000008461">
    <property type="component" value="Chromosome"/>
</dbReference>
<keyword evidence="2" id="KW-1185">Reference proteome</keyword>
<evidence type="ECO:0000313" key="1">
    <source>
        <dbReference type="EMBL" id="AEE54053.1"/>
    </source>
</evidence>
<evidence type="ECO:0000313" key="2">
    <source>
        <dbReference type="Proteomes" id="UP000008461"/>
    </source>
</evidence>
<dbReference type="EMBL" id="CP002691">
    <property type="protein sequence ID" value="AEE54053.1"/>
    <property type="molecule type" value="Genomic_DNA"/>
</dbReference>
<reference evidence="1 2" key="1">
    <citation type="journal article" date="2011" name="Stand. Genomic Sci.">
        <title>Complete genome sequence of Haliscomenobacter hydrossis type strain (O).</title>
        <authorList>
            <consortium name="US DOE Joint Genome Institute (JGI-PGF)"/>
            <person name="Daligault H."/>
            <person name="Lapidus A."/>
            <person name="Zeytun A."/>
            <person name="Nolan M."/>
            <person name="Lucas S."/>
            <person name="Del Rio T.G."/>
            <person name="Tice H."/>
            <person name="Cheng J.F."/>
            <person name="Tapia R."/>
            <person name="Han C."/>
            <person name="Goodwin L."/>
            <person name="Pitluck S."/>
            <person name="Liolios K."/>
            <person name="Pagani I."/>
            <person name="Ivanova N."/>
            <person name="Huntemann M."/>
            <person name="Mavromatis K."/>
            <person name="Mikhailova N."/>
            <person name="Pati A."/>
            <person name="Chen A."/>
            <person name="Palaniappan K."/>
            <person name="Land M."/>
            <person name="Hauser L."/>
            <person name="Brambilla E.M."/>
            <person name="Rohde M."/>
            <person name="Verbarg S."/>
            <person name="Goker M."/>
            <person name="Bristow J."/>
            <person name="Eisen J.A."/>
            <person name="Markowitz V."/>
            <person name="Hugenholtz P."/>
            <person name="Kyrpides N.C."/>
            <person name="Klenk H.P."/>
            <person name="Woyke T."/>
        </authorList>
    </citation>
    <scope>NUCLEOTIDE SEQUENCE [LARGE SCALE GENOMIC DNA]</scope>
    <source>
        <strain evidence="2">ATCC 27775 / DSM 1100 / LMG 10767 / O</strain>
    </source>
</reference>
<sequence>MKYTFKLLFFSTMMVLCSACTDEYRLERKEDRLYGAWIFESAAFKENGDLFRENRDSEFVGDIIEFYRDYSASFDDRRDRIIYPGNWELILDRATFDGENDNEFFLDMDFFDRGRPVMTYLCGVNNLTWERMNLRANVRGGVYYFRLRRI</sequence>
<gene>
    <name evidence="1" type="ordered locus">Halhy_6233</name>
</gene>
<dbReference type="HOGENOM" id="CLU_1747456_0_0_10"/>
<protein>
    <recommendedName>
        <fullName evidence="3">Lipocalin-like domain-containing protein</fullName>
    </recommendedName>
</protein>
<dbReference type="RefSeq" id="WP_013768574.1">
    <property type="nucleotide sequence ID" value="NC_015510.1"/>
</dbReference>
<dbReference type="OrthoDB" id="1492958at2"/>
<name>F4L4Z1_HALH1</name>
<accession>F4L4Z1</accession>
<evidence type="ECO:0008006" key="3">
    <source>
        <dbReference type="Google" id="ProtNLM"/>
    </source>
</evidence>
<dbReference type="KEGG" id="hhy:Halhy_6233"/>
<organism evidence="1 2">
    <name type="scientific">Haliscomenobacter hydrossis (strain ATCC 27775 / DSM 1100 / LMG 10767 / O)</name>
    <dbReference type="NCBI Taxonomy" id="760192"/>
    <lineage>
        <taxon>Bacteria</taxon>
        <taxon>Pseudomonadati</taxon>
        <taxon>Bacteroidota</taxon>
        <taxon>Saprospiria</taxon>
        <taxon>Saprospirales</taxon>
        <taxon>Haliscomenobacteraceae</taxon>
        <taxon>Haliscomenobacter</taxon>
    </lineage>
</organism>
<dbReference type="AlphaFoldDB" id="F4L4Z1"/>